<sequence>MAFGLDQFKTPNALVLAIKSLLEGNIFIFPRHFNRNGKYLFNRQQPMCSNGIIQAAHAAFFTCDVAYIFPTDTYISSIKTSKGADKPELPAPMIAFVAMTVGAGLGEILLGAGHQAFRAKNVVF</sequence>
<dbReference type="EMBL" id="MU277308">
    <property type="protein sequence ID" value="KAI0055148.1"/>
    <property type="molecule type" value="Genomic_DNA"/>
</dbReference>
<reference evidence="1" key="1">
    <citation type="submission" date="2021-03" db="EMBL/GenBank/DDBJ databases">
        <authorList>
            <consortium name="DOE Joint Genome Institute"/>
            <person name="Ahrendt S."/>
            <person name="Looney B.P."/>
            <person name="Miyauchi S."/>
            <person name="Morin E."/>
            <person name="Drula E."/>
            <person name="Courty P.E."/>
            <person name="Chicoki N."/>
            <person name="Fauchery L."/>
            <person name="Kohler A."/>
            <person name="Kuo A."/>
            <person name="Labutti K."/>
            <person name="Pangilinan J."/>
            <person name="Lipzen A."/>
            <person name="Riley R."/>
            <person name="Andreopoulos W."/>
            <person name="He G."/>
            <person name="Johnson J."/>
            <person name="Barry K.W."/>
            <person name="Grigoriev I.V."/>
            <person name="Nagy L."/>
            <person name="Hibbett D."/>
            <person name="Henrissat B."/>
            <person name="Matheny P.B."/>
            <person name="Labbe J."/>
            <person name="Martin F."/>
        </authorList>
    </citation>
    <scope>NUCLEOTIDE SEQUENCE</scope>
    <source>
        <strain evidence="1">HHB10654</strain>
    </source>
</reference>
<evidence type="ECO:0000313" key="2">
    <source>
        <dbReference type="Proteomes" id="UP000814140"/>
    </source>
</evidence>
<organism evidence="1 2">
    <name type="scientific">Artomyces pyxidatus</name>
    <dbReference type="NCBI Taxonomy" id="48021"/>
    <lineage>
        <taxon>Eukaryota</taxon>
        <taxon>Fungi</taxon>
        <taxon>Dikarya</taxon>
        <taxon>Basidiomycota</taxon>
        <taxon>Agaricomycotina</taxon>
        <taxon>Agaricomycetes</taxon>
        <taxon>Russulales</taxon>
        <taxon>Auriscalpiaceae</taxon>
        <taxon>Artomyces</taxon>
    </lineage>
</organism>
<dbReference type="Proteomes" id="UP000814140">
    <property type="component" value="Unassembled WGS sequence"/>
</dbReference>
<proteinExistence type="predicted"/>
<gene>
    <name evidence="1" type="ORF">BV25DRAFT_1922062</name>
</gene>
<accession>A0ACB8SGY9</accession>
<reference evidence="1" key="2">
    <citation type="journal article" date="2022" name="New Phytol.">
        <title>Evolutionary transition to the ectomycorrhizal habit in the genomes of a hyperdiverse lineage of mushroom-forming fungi.</title>
        <authorList>
            <person name="Looney B."/>
            <person name="Miyauchi S."/>
            <person name="Morin E."/>
            <person name="Drula E."/>
            <person name="Courty P.E."/>
            <person name="Kohler A."/>
            <person name="Kuo A."/>
            <person name="LaButti K."/>
            <person name="Pangilinan J."/>
            <person name="Lipzen A."/>
            <person name="Riley R."/>
            <person name="Andreopoulos W."/>
            <person name="He G."/>
            <person name="Johnson J."/>
            <person name="Nolan M."/>
            <person name="Tritt A."/>
            <person name="Barry K.W."/>
            <person name="Grigoriev I.V."/>
            <person name="Nagy L.G."/>
            <person name="Hibbett D."/>
            <person name="Henrissat B."/>
            <person name="Matheny P.B."/>
            <person name="Labbe J."/>
            <person name="Martin F.M."/>
        </authorList>
    </citation>
    <scope>NUCLEOTIDE SEQUENCE</scope>
    <source>
        <strain evidence="1">HHB10654</strain>
    </source>
</reference>
<comment type="caution">
    <text evidence="1">The sequence shown here is derived from an EMBL/GenBank/DDBJ whole genome shotgun (WGS) entry which is preliminary data.</text>
</comment>
<name>A0ACB8SGY9_9AGAM</name>
<evidence type="ECO:0000313" key="1">
    <source>
        <dbReference type="EMBL" id="KAI0055148.1"/>
    </source>
</evidence>
<keyword evidence="2" id="KW-1185">Reference proteome</keyword>
<protein>
    <submittedName>
        <fullName evidence="1">Uncharacterized protein</fullName>
    </submittedName>
</protein>